<name>A0A517ZQ35_9PLAN</name>
<dbReference type="PANTHER" id="PTHR43343">
    <property type="entry name" value="PEPTIDASE S12"/>
    <property type="match status" value="1"/>
</dbReference>
<dbReference type="GO" id="GO:0004252">
    <property type="term" value="F:serine-type endopeptidase activity"/>
    <property type="evidence" value="ECO:0007669"/>
    <property type="project" value="InterPro"/>
</dbReference>
<dbReference type="Gene3D" id="2.40.10.120">
    <property type="match status" value="1"/>
</dbReference>
<proteinExistence type="predicted"/>
<feature type="chain" id="PRO_5021706469" evidence="3">
    <location>
        <begin position="29"/>
        <end position="724"/>
    </location>
</feature>
<keyword evidence="5" id="KW-1185">Reference proteome</keyword>
<dbReference type="EMBL" id="CP036276">
    <property type="protein sequence ID" value="QDU44605.1"/>
    <property type="molecule type" value="Genomic_DNA"/>
</dbReference>
<dbReference type="InterPro" id="IPR008979">
    <property type="entry name" value="Galactose-bd-like_sf"/>
</dbReference>
<dbReference type="Gene3D" id="2.60.120.260">
    <property type="entry name" value="Galactose-binding domain-like"/>
    <property type="match status" value="1"/>
</dbReference>
<evidence type="ECO:0000313" key="5">
    <source>
        <dbReference type="Proteomes" id="UP000319383"/>
    </source>
</evidence>
<dbReference type="GO" id="GO:0006508">
    <property type="term" value="P:proteolysis"/>
    <property type="evidence" value="ECO:0007669"/>
    <property type="project" value="UniProtKB-KW"/>
</dbReference>
<dbReference type="SUPFAM" id="SSF49785">
    <property type="entry name" value="Galactose-binding domain-like"/>
    <property type="match status" value="1"/>
</dbReference>
<dbReference type="RefSeq" id="WP_145376938.1">
    <property type="nucleotide sequence ID" value="NZ_CP036276.1"/>
</dbReference>
<dbReference type="PANTHER" id="PTHR43343:SF3">
    <property type="entry name" value="PROTEASE DO-LIKE 8, CHLOROPLASTIC"/>
    <property type="match status" value="1"/>
</dbReference>
<keyword evidence="1 4" id="KW-0645">Protease</keyword>
<keyword evidence="2" id="KW-0378">Hydrolase</keyword>
<dbReference type="Proteomes" id="UP000319383">
    <property type="component" value="Chromosome"/>
</dbReference>
<evidence type="ECO:0000256" key="1">
    <source>
        <dbReference type="ARBA" id="ARBA00022670"/>
    </source>
</evidence>
<dbReference type="InterPro" id="IPR051201">
    <property type="entry name" value="Chloro_Bact_Ser_Proteases"/>
</dbReference>
<dbReference type="Pfam" id="PF13365">
    <property type="entry name" value="Trypsin_2"/>
    <property type="match status" value="1"/>
</dbReference>
<gene>
    <name evidence="4" type="primary">hhoA</name>
    <name evidence="4" type="ORF">Mal52_30910</name>
</gene>
<protein>
    <submittedName>
        <fullName evidence="4">Serine protease HhoA</fullName>
    </submittedName>
</protein>
<evidence type="ECO:0000256" key="3">
    <source>
        <dbReference type="SAM" id="SignalP"/>
    </source>
</evidence>
<dbReference type="KEGG" id="sdyn:Mal52_30910"/>
<dbReference type="AlphaFoldDB" id="A0A517ZQ35"/>
<keyword evidence="3" id="KW-0732">Signal</keyword>
<reference evidence="4 5" key="1">
    <citation type="submission" date="2019-02" db="EMBL/GenBank/DDBJ databases">
        <title>Deep-cultivation of Planctomycetes and their phenomic and genomic characterization uncovers novel biology.</title>
        <authorList>
            <person name="Wiegand S."/>
            <person name="Jogler M."/>
            <person name="Boedeker C."/>
            <person name="Pinto D."/>
            <person name="Vollmers J."/>
            <person name="Rivas-Marin E."/>
            <person name="Kohn T."/>
            <person name="Peeters S.H."/>
            <person name="Heuer A."/>
            <person name="Rast P."/>
            <person name="Oberbeckmann S."/>
            <person name="Bunk B."/>
            <person name="Jeske O."/>
            <person name="Meyerdierks A."/>
            <person name="Storesund J.E."/>
            <person name="Kallscheuer N."/>
            <person name="Luecker S."/>
            <person name="Lage O.M."/>
            <person name="Pohl T."/>
            <person name="Merkel B.J."/>
            <person name="Hornburger P."/>
            <person name="Mueller R.-W."/>
            <person name="Bruemmer F."/>
            <person name="Labrenz M."/>
            <person name="Spormann A.M."/>
            <person name="Op den Camp H."/>
            <person name="Overmann J."/>
            <person name="Amann R."/>
            <person name="Jetten M.S.M."/>
            <person name="Mascher T."/>
            <person name="Medema M.H."/>
            <person name="Devos D.P."/>
            <person name="Kaster A.-K."/>
            <person name="Ovreas L."/>
            <person name="Rohde M."/>
            <person name="Galperin M.Y."/>
            <person name="Jogler C."/>
        </authorList>
    </citation>
    <scope>NUCLEOTIDE SEQUENCE [LARGE SCALE GENOMIC DNA]</scope>
    <source>
        <strain evidence="4 5">Mal52</strain>
    </source>
</reference>
<dbReference type="PRINTS" id="PR00834">
    <property type="entry name" value="PROTEASES2C"/>
</dbReference>
<dbReference type="InterPro" id="IPR009003">
    <property type="entry name" value="Peptidase_S1_PA"/>
</dbReference>
<dbReference type="SUPFAM" id="SSF50494">
    <property type="entry name" value="Trypsin-like serine proteases"/>
    <property type="match status" value="1"/>
</dbReference>
<evidence type="ECO:0000256" key="2">
    <source>
        <dbReference type="ARBA" id="ARBA00022801"/>
    </source>
</evidence>
<sequence length="724" mass="78637" precursor="true">MSFNRSNLLSILLAILALSLQTRITCGAQDNFVRAGKSSTALADLGPLGSGTAFCIDSSGLFVTNYHVVAALDSNQHVDLVLNAGDTGQRVLKAQVVHTNREYDLALLRVDRATGLSPLQLGIDTNLSETDDITAFGYPFGKMLSLEEGYPSISVSTGKITSLRKVKEELALVQIDASLNPGNSGGPILAQDGSVIGVVVSGIPGSAVSFAIPVSLVKKFLSEPRLTLNVGKITRANLLRPCSFRVQVRNPQDAPLHLTGVEITLTSEAGNSKTVSMVEGQSGEYVANTTPVSKTVDSAVVHTRVKLGQLSLDGVTQNQWIRLDDKTFRLTDIQKIEFGDKRRVTMRDGKTFTGGLFSCSAVRVDLGMDVVELFPPRGESLEVTKVNPIVNSILYEVAAMNGEKVISTISGRIPVEGDDNSAPAPVKQLLLDPEAGGEQEIVVNVFLDDASDLHITPFGLYWKHYSGTKPGTQHDIEVNGKPWHTVFKKFAPHLPFESGLFPVDLRTFDLDFQLLGIGENPNPSSIAGGRSSITSLRRSHDMVVVLRDVEPGGAWYRFKLLRKQRTAQASSNVALNAETSANSQAEKNGAPGKAVDGSYDLSHGEYWFPGSRPPTPDHLVITFPERSSVKTIRMLIPMGTKLYVHGHEPLDYKIILEHGEDQTVVADVKDGQHPKIERNGESFTQFVTFDLPEAVPAERVKFICSRTSGLNYGPVIFEFEVRKP</sequence>
<evidence type="ECO:0000313" key="4">
    <source>
        <dbReference type="EMBL" id="QDU44605.1"/>
    </source>
</evidence>
<organism evidence="4 5">
    <name type="scientific">Symmachiella dynata</name>
    <dbReference type="NCBI Taxonomy" id="2527995"/>
    <lineage>
        <taxon>Bacteria</taxon>
        <taxon>Pseudomonadati</taxon>
        <taxon>Planctomycetota</taxon>
        <taxon>Planctomycetia</taxon>
        <taxon>Planctomycetales</taxon>
        <taxon>Planctomycetaceae</taxon>
        <taxon>Symmachiella</taxon>
    </lineage>
</organism>
<accession>A0A517ZQ35</accession>
<feature type="signal peptide" evidence="3">
    <location>
        <begin position="1"/>
        <end position="28"/>
    </location>
</feature>
<dbReference type="InterPro" id="IPR001940">
    <property type="entry name" value="Peptidase_S1C"/>
</dbReference>